<evidence type="ECO:0000313" key="3">
    <source>
        <dbReference type="EMBL" id="MBC3908528.1"/>
    </source>
</evidence>
<accession>A0ABR6ZA32</accession>
<evidence type="ECO:0000313" key="4">
    <source>
        <dbReference type="Proteomes" id="UP000646911"/>
    </source>
</evidence>
<keyword evidence="1" id="KW-0067">ATP-binding</keyword>
<gene>
    <name evidence="3" type="ORF">H8L47_13265</name>
</gene>
<proteinExistence type="predicted"/>
<evidence type="ECO:0000259" key="2">
    <source>
        <dbReference type="PROSITE" id="PS50975"/>
    </source>
</evidence>
<evidence type="ECO:0000256" key="1">
    <source>
        <dbReference type="PROSITE-ProRule" id="PRU00409"/>
    </source>
</evidence>
<reference evidence="3 4" key="1">
    <citation type="submission" date="2020-08" db="EMBL/GenBank/DDBJ databases">
        <title>Novel species isolated from subtropical streams in China.</title>
        <authorList>
            <person name="Lu H."/>
        </authorList>
    </citation>
    <scope>NUCLEOTIDE SEQUENCE [LARGE SCALE GENOMIC DNA]</scope>
    <source>
        <strain evidence="3 4">NL8W</strain>
    </source>
</reference>
<dbReference type="InterPro" id="IPR011761">
    <property type="entry name" value="ATP-grasp"/>
</dbReference>
<keyword evidence="4" id="KW-1185">Reference proteome</keyword>
<dbReference type="Gene3D" id="3.30.470.20">
    <property type="entry name" value="ATP-grasp fold, B domain"/>
    <property type="match status" value="1"/>
</dbReference>
<protein>
    <submittedName>
        <fullName evidence="3">ATP-grasp domain-containing protein</fullName>
    </submittedName>
</protein>
<dbReference type="Proteomes" id="UP000646911">
    <property type="component" value="Unassembled WGS sequence"/>
</dbReference>
<keyword evidence="1" id="KW-0547">Nucleotide-binding</keyword>
<name>A0ABR6ZA32_9BURK</name>
<organism evidence="3 4">
    <name type="scientific">Undibacterium umbellatum</name>
    <dbReference type="NCBI Taxonomy" id="2762300"/>
    <lineage>
        <taxon>Bacteria</taxon>
        <taxon>Pseudomonadati</taxon>
        <taxon>Pseudomonadota</taxon>
        <taxon>Betaproteobacteria</taxon>
        <taxon>Burkholderiales</taxon>
        <taxon>Oxalobacteraceae</taxon>
        <taxon>Undibacterium</taxon>
    </lineage>
</organism>
<dbReference type="SUPFAM" id="SSF56059">
    <property type="entry name" value="Glutathione synthetase ATP-binding domain-like"/>
    <property type="match status" value="1"/>
</dbReference>
<dbReference type="EMBL" id="JACOFX010000006">
    <property type="protein sequence ID" value="MBC3908528.1"/>
    <property type="molecule type" value="Genomic_DNA"/>
</dbReference>
<sequence length="385" mass="42712">MPNVLIMGGRAPAALDHARRFSQQGWAAYIADSVPCRLSGWSSAVKASIQLAAPSQHPQAFIDDLNRTIARYQIDLLMPTCEEVFFLSRYRKYLPASVRVLVDDFDKLRTLHSKWHFLKLAEQYGGNPPLSRLVSSVNEARAWAGNTPLVLKPEYSRFGVHVRLYPQGMPHNLAPLGQQGAWVAQHFKPGRELCSYSVADQGRLLAHVVYEPKHRLGKSSSFYFAPYDAPLIREFVAKLVAAINYTGQISFDWIESQGGIPSVIECNPRAVSGVHLFGMQDALPAALAGQLDDCVQPSAATPRMLAAIMLSAGLIQSMREREFRAWWADYKAAGEVIGVAQDRLPLLGALADMSSFALMAWQQKCSMREAATRDIEWDGQELAEP</sequence>
<dbReference type="PROSITE" id="PS50975">
    <property type="entry name" value="ATP_GRASP"/>
    <property type="match status" value="1"/>
</dbReference>
<dbReference type="RefSeq" id="WP_186954086.1">
    <property type="nucleotide sequence ID" value="NZ_JACOFX010000006.1"/>
</dbReference>
<comment type="caution">
    <text evidence="3">The sequence shown here is derived from an EMBL/GenBank/DDBJ whole genome shotgun (WGS) entry which is preliminary data.</text>
</comment>
<feature type="domain" description="ATP-grasp" evidence="2">
    <location>
        <begin position="118"/>
        <end position="296"/>
    </location>
</feature>
<dbReference type="Gene3D" id="3.40.50.20">
    <property type="match status" value="1"/>
</dbReference>